<dbReference type="AlphaFoldDB" id="A0A8S9HRV3"/>
<name>A0A8S9HRV3_BRACR</name>
<reference evidence="1" key="1">
    <citation type="submission" date="2019-12" db="EMBL/GenBank/DDBJ databases">
        <title>Genome sequencing and annotation of Brassica cretica.</title>
        <authorList>
            <person name="Studholme D.J."/>
            <person name="Sarris P.F."/>
        </authorList>
    </citation>
    <scope>NUCLEOTIDE SEQUENCE</scope>
    <source>
        <strain evidence="1">PFS-102/07</strain>
        <tissue evidence="1">Leaf</tissue>
    </source>
</reference>
<proteinExistence type="predicted"/>
<protein>
    <submittedName>
        <fullName evidence="1">Uncharacterized protein</fullName>
    </submittedName>
</protein>
<accession>A0A8S9HRV3</accession>
<dbReference type="EMBL" id="QGKY02001250">
    <property type="protein sequence ID" value="KAF2560859.1"/>
    <property type="molecule type" value="Genomic_DNA"/>
</dbReference>
<evidence type="ECO:0000313" key="1">
    <source>
        <dbReference type="EMBL" id="KAF2560859.1"/>
    </source>
</evidence>
<gene>
    <name evidence="1" type="ORF">F2Q70_00014859</name>
</gene>
<comment type="caution">
    <text evidence="1">The sequence shown here is derived from an EMBL/GenBank/DDBJ whole genome shotgun (WGS) entry which is preliminary data.</text>
</comment>
<sequence>MFFKGGGDFTCSLLFPEFRLAMELSGFSSAMDPPMALSRFCDQRWRGFMRRHVSGGLAVSSGQPASLSCLAPHVVDVLRAVASTKIQSFCTQYKTQLSFSSVEGNFFDCEKVVL</sequence>
<organism evidence="1">
    <name type="scientific">Brassica cretica</name>
    <name type="common">Mustard</name>
    <dbReference type="NCBI Taxonomy" id="69181"/>
    <lineage>
        <taxon>Eukaryota</taxon>
        <taxon>Viridiplantae</taxon>
        <taxon>Streptophyta</taxon>
        <taxon>Embryophyta</taxon>
        <taxon>Tracheophyta</taxon>
        <taxon>Spermatophyta</taxon>
        <taxon>Magnoliopsida</taxon>
        <taxon>eudicotyledons</taxon>
        <taxon>Gunneridae</taxon>
        <taxon>Pentapetalae</taxon>
        <taxon>rosids</taxon>
        <taxon>malvids</taxon>
        <taxon>Brassicales</taxon>
        <taxon>Brassicaceae</taxon>
        <taxon>Brassiceae</taxon>
        <taxon>Brassica</taxon>
    </lineage>
</organism>